<protein>
    <submittedName>
        <fullName evidence="2">Uncharacterized protein</fullName>
    </submittedName>
</protein>
<dbReference type="EMBL" id="BMAU01021381">
    <property type="protein sequence ID" value="GFY27853.1"/>
    <property type="molecule type" value="Genomic_DNA"/>
</dbReference>
<evidence type="ECO:0000313" key="2">
    <source>
        <dbReference type="EMBL" id="GFY27853.1"/>
    </source>
</evidence>
<name>A0A8X6W454_TRICX</name>
<feature type="compositionally biased region" description="Basic and acidic residues" evidence="1">
    <location>
        <begin position="27"/>
        <end position="45"/>
    </location>
</feature>
<feature type="region of interest" description="Disordered" evidence="1">
    <location>
        <begin position="25"/>
        <end position="68"/>
    </location>
</feature>
<dbReference type="Proteomes" id="UP000887159">
    <property type="component" value="Unassembled WGS sequence"/>
</dbReference>
<gene>
    <name evidence="2" type="ORF">TNCV_243181</name>
</gene>
<evidence type="ECO:0000313" key="3">
    <source>
        <dbReference type="Proteomes" id="UP000887159"/>
    </source>
</evidence>
<evidence type="ECO:0000256" key="1">
    <source>
        <dbReference type="SAM" id="MobiDB-lite"/>
    </source>
</evidence>
<comment type="caution">
    <text evidence="2">The sequence shown here is derived from an EMBL/GenBank/DDBJ whole genome shotgun (WGS) entry which is preliminary data.</text>
</comment>
<accession>A0A8X6W454</accession>
<keyword evidence="3" id="KW-1185">Reference proteome</keyword>
<reference evidence="2" key="1">
    <citation type="submission" date="2020-08" db="EMBL/GenBank/DDBJ databases">
        <title>Multicomponent nature underlies the extraordinary mechanical properties of spider dragline silk.</title>
        <authorList>
            <person name="Kono N."/>
            <person name="Nakamura H."/>
            <person name="Mori M."/>
            <person name="Yoshida Y."/>
            <person name="Ohtoshi R."/>
            <person name="Malay A.D."/>
            <person name="Moran D.A.P."/>
            <person name="Tomita M."/>
            <person name="Numata K."/>
            <person name="Arakawa K."/>
        </authorList>
    </citation>
    <scope>NUCLEOTIDE SEQUENCE</scope>
</reference>
<dbReference type="AlphaFoldDB" id="A0A8X6W454"/>
<proteinExistence type="predicted"/>
<sequence>MVLGLLLYTLSNMAPQKRVACVQIRRHHDDRGRPRATADREDRLTVKSAVTAPDSALSDMRPAHDSPP</sequence>
<organism evidence="2 3">
    <name type="scientific">Trichonephila clavipes</name>
    <name type="common">Golden silk orbweaver</name>
    <name type="synonym">Nephila clavipes</name>
    <dbReference type="NCBI Taxonomy" id="2585209"/>
    <lineage>
        <taxon>Eukaryota</taxon>
        <taxon>Metazoa</taxon>
        <taxon>Ecdysozoa</taxon>
        <taxon>Arthropoda</taxon>
        <taxon>Chelicerata</taxon>
        <taxon>Arachnida</taxon>
        <taxon>Araneae</taxon>
        <taxon>Araneomorphae</taxon>
        <taxon>Entelegynae</taxon>
        <taxon>Araneoidea</taxon>
        <taxon>Nephilidae</taxon>
        <taxon>Trichonephila</taxon>
    </lineage>
</organism>